<comment type="caution">
    <text evidence="2">The sequence shown here is derived from an EMBL/GenBank/DDBJ whole genome shotgun (WGS) entry which is preliminary data.</text>
</comment>
<feature type="compositionally biased region" description="Low complexity" evidence="1">
    <location>
        <begin position="41"/>
        <end position="50"/>
    </location>
</feature>
<dbReference type="Proteomes" id="UP001321014">
    <property type="component" value="Unassembled WGS sequence"/>
</dbReference>
<evidence type="ECO:0000313" key="2">
    <source>
        <dbReference type="EMBL" id="MCU9837570.1"/>
    </source>
</evidence>
<accession>A0ABT2WNU0</accession>
<protein>
    <recommendedName>
        <fullName evidence="4">P27 family phage terminase small subunit</fullName>
    </recommendedName>
</protein>
<proteinExistence type="predicted"/>
<reference evidence="2 3" key="1">
    <citation type="submission" date="2022-10" db="EMBL/GenBank/DDBJ databases">
        <title>Ruegeria sp. nov., isolated from ocean surface water.</title>
        <authorList>
            <person name="He W."/>
            <person name="Wang L."/>
            <person name="Zhang D.-F."/>
        </authorList>
    </citation>
    <scope>NUCLEOTIDE SEQUENCE [LARGE SCALE GENOMIC DNA]</scope>
    <source>
        <strain evidence="2 3">WL0004</strain>
    </source>
</reference>
<dbReference type="EMBL" id="JAOVQN010000005">
    <property type="protein sequence ID" value="MCU9837570.1"/>
    <property type="molecule type" value="Genomic_DNA"/>
</dbReference>
<sequence>MNLISRIGNFSLLYARARMHAHDTVDKIHFGTFGTAHHRPQQQPHLPQVPDMTDRSRTPAVLQRKRWYGTQRWKRLRKRVLANSPVCAVSGKAPETQADSVQLLSDNCMFWLGGRRVERIARGSPPRWGHNLQCLSCSRRRFPLIFYFAAFKLCGIKTGYFQIMAKKPKSDTVTGALAAARESDRTAATGPRDIVGVEALDHVGLAVYDGLFRARTDWPLSDLLLACEAAYAAQTIRRLKMSIMPGTEVLRTRTGTVRVHPALEAIRSQQRHFADLLRAMGLRLRDGNQKNVPTPRPANHLPGPTADATAGPSFNDWLASVDEASPH</sequence>
<feature type="region of interest" description="Disordered" evidence="1">
    <location>
        <begin position="285"/>
        <end position="327"/>
    </location>
</feature>
<organism evidence="2 3">
    <name type="scientific">Ruegeria marisflavi</name>
    <dbReference type="NCBI Taxonomy" id="2984152"/>
    <lineage>
        <taxon>Bacteria</taxon>
        <taxon>Pseudomonadati</taxon>
        <taxon>Pseudomonadota</taxon>
        <taxon>Alphaproteobacteria</taxon>
        <taxon>Rhodobacterales</taxon>
        <taxon>Roseobacteraceae</taxon>
        <taxon>Ruegeria</taxon>
    </lineage>
</organism>
<name>A0ABT2WNU0_9RHOB</name>
<evidence type="ECO:0000256" key="1">
    <source>
        <dbReference type="SAM" id="MobiDB-lite"/>
    </source>
</evidence>
<evidence type="ECO:0000313" key="3">
    <source>
        <dbReference type="Proteomes" id="UP001321014"/>
    </source>
</evidence>
<gene>
    <name evidence="2" type="ORF">OEZ49_07305</name>
</gene>
<evidence type="ECO:0008006" key="4">
    <source>
        <dbReference type="Google" id="ProtNLM"/>
    </source>
</evidence>
<feature type="region of interest" description="Disordered" evidence="1">
    <location>
        <begin position="35"/>
        <end position="55"/>
    </location>
</feature>
<keyword evidence="3" id="KW-1185">Reference proteome</keyword>